<accession>A0A364P3Z4</accession>
<dbReference type="PANTHER" id="PTHR30347:SF1">
    <property type="entry name" value="MECHANOSENSITIVE CHANNEL MSCK"/>
    <property type="match status" value="1"/>
</dbReference>
<dbReference type="InterPro" id="IPR052702">
    <property type="entry name" value="MscS-like_channel"/>
</dbReference>
<feature type="domain" description="Tc1-like transposase DDE" evidence="1">
    <location>
        <begin position="173"/>
        <end position="317"/>
    </location>
</feature>
<dbReference type="PANTHER" id="PTHR30347">
    <property type="entry name" value="POTASSIUM CHANNEL RELATED"/>
    <property type="match status" value="1"/>
</dbReference>
<organism evidence="2 3">
    <name type="scientific">Paramagnetospirillum kuznetsovii</name>
    <dbReference type="NCBI Taxonomy" id="2053833"/>
    <lineage>
        <taxon>Bacteria</taxon>
        <taxon>Pseudomonadati</taxon>
        <taxon>Pseudomonadota</taxon>
        <taxon>Alphaproteobacteria</taxon>
        <taxon>Rhodospirillales</taxon>
        <taxon>Magnetospirillaceae</taxon>
        <taxon>Paramagnetospirillum</taxon>
    </lineage>
</organism>
<dbReference type="InterPro" id="IPR036397">
    <property type="entry name" value="RNaseH_sf"/>
</dbReference>
<dbReference type="RefSeq" id="WP_112142266.1">
    <property type="nucleotide sequence ID" value="NZ_PGTO01000001.1"/>
</dbReference>
<dbReference type="Proteomes" id="UP000251075">
    <property type="component" value="Unassembled WGS sequence"/>
</dbReference>
<proteinExistence type="predicted"/>
<dbReference type="NCBIfam" id="NF033545">
    <property type="entry name" value="transpos_IS630"/>
    <property type="match status" value="1"/>
</dbReference>
<reference evidence="2 3" key="1">
    <citation type="submission" date="2017-11" db="EMBL/GenBank/DDBJ databases">
        <title>Draft genome sequence of magnetotactic bacterium Magnetospirillum kuznetsovii LBB-42.</title>
        <authorList>
            <person name="Grouzdev D.S."/>
            <person name="Rysina M.S."/>
            <person name="Baslerov R.V."/>
            <person name="Koziaeva V."/>
        </authorList>
    </citation>
    <scope>NUCLEOTIDE SEQUENCE [LARGE SCALE GENOMIC DNA]</scope>
    <source>
        <strain evidence="2 3">LBB-42</strain>
    </source>
</reference>
<evidence type="ECO:0000259" key="1">
    <source>
        <dbReference type="Pfam" id="PF13358"/>
    </source>
</evidence>
<evidence type="ECO:0000313" key="2">
    <source>
        <dbReference type="EMBL" id="RAU24034.1"/>
    </source>
</evidence>
<name>A0A364P3Z4_9PROT</name>
<dbReference type="Gene3D" id="3.30.420.10">
    <property type="entry name" value="Ribonuclease H-like superfamily/Ribonuclease H"/>
    <property type="match status" value="1"/>
</dbReference>
<dbReference type="InterPro" id="IPR012337">
    <property type="entry name" value="RNaseH-like_sf"/>
</dbReference>
<dbReference type="EMBL" id="PGTO01000001">
    <property type="protein sequence ID" value="RAU24034.1"/>
    <property type="molecule type" value="Genomic_DNA"/>
</dbReference>
<comment type="caution">
    <text evidence="2">The sequence shown here is derived from an EMBL/GenBank/DDBJ whole genome shotgun (WGS) entry which is preliminary data.</text>
</comment>
<dbReference type="GO" id="GO:0003676">
    <property type="term" value="F:nucleic acid binding"/>
    <property type="evidence" value="ECO:0007669"/>
    <property type="project" value="InterPro"/>
</dbReference>
<evidence type="ECO:0000313" key="3">
    <source>
        <dbReference type="Proteomes" id="UP000251075"/>
    </source>
</evidence>
<dbReference type="SUPFAM" id="SSF46689">
    <property type="entry name" value="Homeodomain-like"/>
    <property type="match status" value="1"/>
</dbReference>
<gene>
    <name evidence="2" type="ORF">CU669_02160</name>
</gene>
<dbReference type="Pfam" id="PF13358">
    <property type="entry name" value="DDE_3"/>
    <property type="match status" value="1"/>
</dbReference>
<keyword evidence="3" id="KW-1185">Reference proteome</keyword>
<protein>
    <submittedName>
        <fullName evidence="2">IS630 family transposase</fullName>
    </submittedName>
</protein>
<dbReference type="InterPro" id="IPR009057">
    <property type="entry name" value="Homeodomain-like_sf"/>
</dbReference>
<dbReference type="SUPFAM" id="SSF53098">
    <property type="entry name" value="Ribonuclease H-like"/>
    <property type="match status" value="1"/>
</dbReference>
<dbReference type="OrthoDB" id="2375382at2"/>
<dbReference type="InterPro" id="IPR047655">
    <property type="entry name" value="Transpos_IS630-like"/>
</dbReference>
<sequence>MARGRASSIELSEAERVELEGWVRRRTTPQGAVLRARIVLRAADGVLNRVIAEELGIGPHTVGKWRERFARDRLDGLSDEPRPGAPRSVSDEAIAELIQKTLETTPPDATHWSVRTMARAARIAPSTVHKVWRAFGLQPHRAETFKLSSNPQFVEKVRDIVGLYLNPPERALVLCVDEKTQVQALDRTQPLLPMRPGQAERRSHDYKRHGTTSLFAALDVAMGNVIGRCFQRHRAAEFRKFLDLIEASVPADLDIHVVMDNASTHKTKLIRDWFAKRPRWHAHYTPTSSSWISQVERFFALLTDRQLRRGIHRSTAELEAAIHTFIETNNADPKPFRWTKSADDILASIQRFCTRTLAEQRQV</sequence>
<dbReference type="AlphaFoldDB" id="A0A364P3Z4"/>
<dbReference type="InterPro" id="IPR038717">
    <property type="entry name" value="Tc1-like_DDE_dom"/>
</dbReference>
<dbReference type="Pfam" id="PF13565">
    <property type="entry name" value="HTH_32"/>
    <property type="match status" value="1"/>
</dbReference>